<reference evidence="5" key="1">
    <citation type="submission" date="2020-07" db="EMBL/GenBank/DDBJ databases">
        <title>Draft Genome Sequence of a Deep-Sea Yeast, Naganishia (Cryptococcus) liquefaciens strain N6.</title>
        <authorList>
            <person name="Han Y.W."/>
            <person name="Kajitani R."/>
            <person name="Morimoto H."/>
            <person name="Parhat M."/>
            <person name="Tsubouchi H."/>
            <person name="Bakenova O."/>
            <person name="Ogata M."/>
            <person name="Argunhan B."/>
            <person name="Aoki R."/>
            <person name="Kajiwara S."/>
            <person name="Itoh T."/>
            <person name="Iwasaki H."/>
        </authorList>
    </citation>
    <scope>NUCLEOTIDE SEQUENCE</scope>
    <source>
        <strain evidence="5">N6</strain>
    </source>
</reference>
<feature type="region of interest" description="Disordered" evidence="3">
    <location>
        <begin position="172"/>
        <end position="197"/>
    </location>
</feature>
<dbReference type="EMBL" id="BLZA01000011">
    <property type="protein sequence ID" value="GHJ85168.1"/>
    <property type="molecule type" value="Genomic_DNA"/>
</dbReference>
<evidence type="ECO:0000256" key="3">
    <source>
        <dbReference type="SAM" id="MobiDB-lite"/>
    </source>
</evidence>
<keyword evidence="2" id="KW-0539">Nucleus</keyword>
<dbReference type="PANTHER" id="PTHR22812">
    <property type="entry name" value="CHROMOBOX PROTEIN"/>
    <property type="match status" value="1"/>
</dbReference>
<dbReference type="InterPro" id="IPR023780">
    <property type="entry name" value="Chromo_domain"/>
</dbReference>
<sequence>MGLESLQKARDQQTEAVNKNRPRPQEFQVGDMVLLSHKHFRSAALKASASQKLHGKYSGPFQIIRKISPTAYELDLPANIKMHPTVNIEYLKQYHASPEHLGPRDAPVSPDAILTSDGSSEYEVERILAHRQDPRKGFAYLVLWKGYGLHDATWEPKRNLANALDVVREYRRSNNSPHRTQQTAKSKQASGRNKRRL</sequence>
<evidence type="ECO:0000259" key="4">
    <source>
        <dbReference type="PROSITE" id="PS50013"/>
    </source>
</evidence>
<dbReference type="CDD" id="cd00024">
    <property type="entry name" value="CD_CSD"/>
    <property type="match status" value="1"/>
</dbReference>
<dbReference type="GO" id="GO:0005634">
    <property type="term" value="C:nucleus"/>
    <property type="evidence" value="ECO:0007669"/>
    <property type="project" value="UniProtKB-SubCell"/>
</dbReference>
<evidence type="ECO:0000313" key="5">
    <source>
        <dbReference type="EMBL" id="GHJ85168.1"/>
    </source>
</evidence>
<feature type="domain" description="Chromo" evidence="4">
    <location>
        <begin position="122"/>
        <end position="182"/>
    </location>
</feature>
<comment type="caution">
    <text evidence="5">The sequence shown here is derived from an EMBL/GenBank/DDBJ whole genome shotgun (WGS) entry which is preliminary data.</text>
</comment>
<dbReference type="PROSITE" id="PS50013">
    <property type="entry name" value="CHROMO_2"/>
    <property type="match status" value="1"/>
</dbReference>
<proteinExistence type="predicted"/>
<dbReference type="AlphaFoldDB" id="A0A8H3TQ98"/>
<keyword evidence="6" id="KW-1185">Reference proteome</keyword>
<dbReference type="Gene3D" id="2.40.50.40">
    <property type="match status" value="1"/>
</dbReference>
<dbReference type="GO" id="GO:0006338">
    <property type="term" value="P:chromatin remodeling"/>
    <property type="evidence" value="ECO:0007669"/>
    <property type="project" value="UniProtKB-ARBA"/>
</dbReference>
<feature type="region of interest" description="Disordered" evidence="3">
    <location>
        <begin position="1"/>
        <end position="25"/>
    </location>
</feature>
<dbReference type="OrthoDB" id="3341476at2759"/>
<evidence type="ECO:0000256" key="1">
    <source>
        <dbReference type="ARBA" id="ARBA00004123"/>
    </source>
</evidence>
<dbReference type="InterPro" id="IPR056924">
    <property type="entry name" value="SH3_Tf2-1"/>
</dbReference>
<dbReference type="InterPro" id="IPR051219">
    <property type="entry name" value="Heterochromatin_chromo-domain"/>
</dbReference>
<evidence type="ECO:0000256" key="2">
    <source>
        <dbReference type="ARBA" id="ARBA00023242"/>
    </source>
</evidence>
<comment type="subcellular location">
    <subcellularLocation>
        <location evidence="1">Nucleus</location>
    </subcellularLocation>
</comment>
<protein>
    <recommendedName>
        <fullName evidence="4">Chromo domain-containing protein</fullName>
    </recommendedName>
</protein>
<dbReference type="SUPFAM" id="SSF54160">
    <property type="entry name" value="Chromo domain-like"/>
    <property type="match status" value="1"/>
</dbReference>
<dbReference type="InterPro" id="IPR000953">
    <property type="entry name" value="Chromo/chromo_shadow_dom"/>
</dbReference>
<name>A0A8H3TQ98_9TREE</name>
<dbReference type="InterPro" id="IPR016197">
    <property type="entry name" value="Chromo-like_dom_sf"/>
</dbReference>
<evidence type="ECO:0000313" key="6">
    <source>
        <dbReference type="Proteomes" id="UP000620104"/>
    </source>
</evidence>
<dbReference type="Pfam" id="PF00385">
    <property type="entry name" value="Chromo"/>
    <property type="match status" value="1"/>
</dbReference>
<gene>
    <name evidence="5" type="ORF">NliqN6_1570</name>
</gene>
<organism evidence="5 6">
    <name type="scientific">Naganishia liquefaciens</name>
    <dbReference type="NCBI Taxonomy" id="104408"/>
    <lineage>
        <taxon>Eukaryota</taxon>
        <taxon>Fungi</taxon>
        <taxon>Dikarya</taxon>
        <taxon>Basidiomycota</taxon>
        <taxon>Agaricomycotina</taxon>
        <taxon>Tremellomycetes</taxon>
        <taxon>Filobasidiales</taxon>
        <taxon>Filobasidiaceae</taxon>
        <taxon>Naganishia</taxon>
    </lineage>
</organism>
<dbReference type="Pfam" id="PF24626">
    <property type="entry name" value="SH3_Tf2-1"/>
    <property type="match status" value="1"/>
</dbReference>
<dbReference type="Proteomes" id="UP000620104">
    <property type="component" value="Unassembled WGS sequence"/>
</dbReference>
<accession>A0A8H3TQ98</accession>
<feature type="compositionally biased region" description="Polar residues" evidence="3">
    <location>
        <begin position="173"/>
        <end position="191"/>
    </location>
</feature>
<dbReference type="SMART" id="SM00298">
    <property type="entry name" value="CHROMO"/>
    <property type="match status" value="1"/>
</dbReference>